<evidence type="ECO:0000256" key="1">
    <source>
        <dbReference type="SAM" id="MobiDB-lite"/>
    </source>
</evidence>
<name>A0A839F4D4_9GAMM</name>
<dbReference type="AlphaFoldDB" id="A0A839F4D4"/>
<dbReference type="Proteomes" id="UP000550401">
    <property type="component" value="Unassembled WGS sequence"/>
</dbReference>
<keyword evidence="3" id="KW-1185">Reference proteome</keyword>
<organism evidence="2 3">
    <name type="scientific">Dokdonella fugitiva</name>
    <dbReference type="NCBI Taxonomy" id="328517"/>
    <lineage>
        <taxon>Bacteria</taxon>
        <taxon>Pseudomonadati</taxon>
        <taxon>Pseudomonadota</taxon>
        <taxon>Gammaproteobacteria</taxon>
        <taxon>Lysobacterales</taxon>
        <taxon>Rhodanobacteraceae</taxon>
        <taxon>Dokdonella</taxon>
    </lineage>
</organism>
<protein>
    <submittedName>
        <fullName evidence="2">Uncharacterized protein</fullName>
    </submittedName>
</protein>
<evidence type="ECO:0000313" key="2">
    <source>
        <dbReference type="EMBL" id="MBA8888902.1"/>
    </source>
</evidence>
<reference evidence="2 3" key="1">
    <citation type="submission" date="2020-07" db="EMBL/GenBank/DDBJ databases">
        <title>Genomic Encyclopedia of Type Strains, Phase IV (KMG-V): Genome sequencing to study the core and pangenomes of soil and plant-associated prokaryotes.</title>
        <authorList>
            <person name="Whitman W."/>
        </authorList>
    </citation>
    <scope>NUCLEOTIDE SEQUENCE [LARGE SCALE GENOMIC DNA]</scope>
    <source>
        <strain evidence="2 3">RH2WT43</strain>
    </source>
</reference>
<accession>A0A839F4D4</accession>
<feature type="compositionally biased region" description="Basic and acidic residues" evidence="1">
    <location>
        <begin position="8"/>
        <end position="25"/>
    </location>
</feature>
<comment type="caution">
    <text evidence="2">The sequence shown here is derived from an EMBL/GenBank/DDBJ whole genome shotgun (WGS) entry which is preliminary data.</text>
</comment>
<evidence type="ECO:0000313" key="3">
    <source>
        <dbReference type="Proteomes" id="UP000550401"/>
    </source>
</evidence>
<sequence length="62" mass="7099">MNRPSKRPRTETSAEIFERRRKEASEAAASADRTIDPFRDPDALYAQRRARAGHSERLANLT</sequence>
<proteinExistence type="predicted"/>
<feature type="region of interest" description="Disordered" evidence="1">
    <location>
        <begin position="1"/>
        <end position="38"/>
    </location>
</feature>
<gene>
    <name evidence="2" type="ORF">FHW12_003138</name>
</gene>
<dbReference type="RefSeq" id="WP_182531946.1">
    <property type="nucleotide sequence ID" value="NZ_JACGXL010000005.1"/>
</dbReference>
<dbReference type="EMBL" id="JACGXL010000005">
    <property type="protein sequence ID" value="MBA8888902.1"/>
    <property type="molecule type" value="Genomic_DNA"/>
</dbReference>